<dbReference type="InterPro" id="IPR050205">
    <property type="entry name" value="CDPK_Ser/Thr_kinases"/>
</dbReference>
<keyword evidence="14" id="KW-1185">Reference proteome</keyword>
<dbReference type="SMART" id="SM01065">
    <property type="entry name" value="CBM_2"/>
    <property type="match status" value="1"/>
</dbReference>
<dbReference type="InterPro" id="IPR008271">
    <property type="entry name" value="Ser/Thr_kinase_AS"/>
</dbReference>
<dbReference type="PROSITE" id="PS00108">
    <property type="entry name" value="PROTEIN_KINASE_ST"/>
    <property type="match status" value="1"/>
</dbReference>
<dbReference type="InterPro" id="IPR013784">
    <property type="entry name" value="Carb-bd-like_fold"/>
</dbReference>
<dbReference type="CDD" id="cd05467">
    <property type="entry name" value="CBM20"/>
    <property type="match status" value="1"/>
</dbReference>
<evidence type="ECO:0000256" key="4">
    <source>
        <dbReference type="ARBA" id="ARBA00022741"/>
    </source>
</evidence>
<dbReference type="SMART" id="SM00220">
    <property type="entry name" value="S_TKc"/>
    <property type="match status" value="1"/>
</dbReference>
<dbReference type="InterPro" id="IPR013783">
    <property type="entry name" value="Ig-like_fold"/>
</dbReference>
<dbReference type="InterPro" id="IPR017441">
    <property type="entry name" value="Protein_kinase_ATP_BS"/>
</dbReference>
<dbReference type="CDD" id="cd05117">
    <property type="entry name" value="STKc_CAMK"/>
    <property type="match status" value="1"/>
</dbReference>
<keyword evidence="5" id="KW-0418">Kinase</keyword>
<dbReference type="InterPro" id="IPR000719">
    <property type="entry name" value="Prot_kinase_dom"/>
</dbReference>
<keyword evidence="3" id="KW-0808">Transferase</keyword>
<evidence type="ECO:0000256" key="5">
    <source>
        <dbReference type="ARBA" id="ARBA00022777"/>
    </source>
</evidence>
<name>A0ABP0PYM9_9DINO</name>
<dbReference type="Pfam" id="PF00069">
    <property type="entry name" value="Pkinase"/>
    <property type="match status" value="1"/>
</dbReference>
<reference evidence="13 14" key="1">
    <citation type="submission" date="2024-02" db="EMBL/GenBank/DDBJ databases">
        <authorList>
            <person name="Chen Y."/>
            <person name="Shah S."/>
            <person name="Dougan E. K."/>
            <person name="Thang M."/>
            <person name="Chan C."/>
        </authorList>
    </citation>
    <scope>NUCLEOTIDE SEQUENCE [LARGE SCALE GENOMIC DNA]</scope>
</reference>
<evidence type="ECO:0000256" key="9">
    <source>
        <dbReference type="SAM" id="MobiDB-lite"/>
    </source>
</evidence>
<keyword evidence="4 8" id="KW-0547">Nucleotide-binding</keyword>
<dbReference type="PANTHER" id="PTHR24349">
    <property type="entry name" value="SERINE/THREONINE-PROTEIN KINASE"/>
    <property type="match status" value="1"/>
</dbReference>
<dbReference type="Proteomes" id="UP001642484">
    <property type="component" value="Unassembled WGS sequence"/>
</dbReference>
<evidence type="ECO:0000256" key="7">
    <source>
        <dbReference type="ARBA" id="ARBA00024334"/>
    </source>
</evidence>
<dbReference type="SUPFAM" id="SSF47473">
    <property type="entry name" value="EF-hand"/>
    <property type="match status" value="1"/>
</dbReference>
<dbReference type="PROSITE" id="PS51166">
    <property type="entry name" value="CBM20"/>
    <property type="match status" value="1"/>
</dbReference>
<dbReference type="PROSITE" id="PS50222">
    <property type="entry name" value="EF_HAND_2"/>
    <property type="match status" value="2"/>
</dbReference>
<dbReference type="Pfam" id="PF00686">
    <property type="entry name" value="CBM_20"/>
    <property type="match status" value="1"/>
</dbReference>
<dbReference type="InterPro" id="IPR011009">
    <property type="entry name" value="Kinase-like_dom_sf"/>
</dbReference>
<organism evidence="13 14">
    <name type="scientific">Durusdinium trenchii</name>
    <dbReference type="NCBI Taxonomy" id="1381693"/>
    <lineage>
        <taxon>Eukaryota</taxon>
        <taxon>Sar</taxon>
        <taxon>Alveolata</taxon>
        <taxon>Dinophyceae</taxon>
        <taxon>Suessiales</taxon>
        <taxon>Symbiodiniaceae</taxon>
        <taxon>Durusdinium</taxon>
    </lineage>
</organism>
<evidence type="ECO:0008006" key="15">
    <source>
        <dbReference type="Google" id="ProtNLM"/>
    </source>
</evidence>
<feature type="compositionally biased region" description="Basic and acidic residues" evidence="9">
    <location>
        <begin position="844"/>
        <end position="859"/>
    </location>
</feature>
<evidence type="ECO:0000259" key="11">
    <source>
        <dbReference type="PROSITE" id="PS50222"/>
    </source>
</evidence>
<keyword evidence="6 8" id="KW-0067">ATP-binding</keyword>
<dbReference type="Gene3D" id="2.60.40.10">
    <property type="entry name" value="Immunoglobulins"/>
    <property type="match status" value="1"/>
</dbReference>
<feature type="domain" description="EF-hand" evidence="11">
    <location>
        <begin position="537"/>
        <end position="572"/>
    </location>
</feature>
<accession>A0ABP0PYM9</accession>
<dbReference type="InterPro" id="IPR002048">
    <property type="entry name" value="EF_hand_dom"/>
</dbReference>
<dbReference type="SUPFAM" id="SSF56112">
    <property type="entry name" value="Protein kinase-like (PK-like)"/>
    <property type="match status" value="1"/>
</dbReference>
<comment type="similarity">
    <text evidence="7">Belongs to the protein kinase superfamily. Ser/Thr protein kinase family. CDPK subfamily.</text>
</comment>
<feature type="domain" description="EF-hand" evidence="11">
    <location>
        <begin position="607"/>
        <end position="642"/>
    </location>
</feature>
<evidence type="ECO:0000259" key="10">
    <source>
        <dbReference type="PROSITE" id="PS50011"/>
    </source>
</evidence>
<evidence type="ECO:0000256" key="2">
    <source>
        <dbReference type="ARBA" id="ARBA00022527"/>
    </source>
</evidence>
<dbReference type="PROSITE" id="PS50011">
    <property type="entry name" value="PROTEIN_KINASE_DOM"/>
    <property type="match status" value="1"/>
</dbReference>
<evidence type="ECO:0000259" key="12">
    <source>
        <dbReference type="PROSITE" id="PS51166"/>
    </source>
</evidence>
<feature type="compositionally biased region" description="Polar residues" evidence="9">
    <location>
        <begin position="780"/>
        <end position="794"/>
    </location>
</feature>
<dbReference type="SUPFAM" id="SSF49452">
    <property type="entry name" value="Starch-binding domain-like"/>
    <property type="match status" value="1"/>
</dbReference>
<feature type="domain" description="Protein kinase" evidence="10">
    <location>
        <begin position="177"/>
        <end position="428"/>
    </location>
</feature>
<evidence type="ECO:0000256" key="1">
    <source>
        <dbReference type="ARBA" id="ARBA00001946"/>
    </source>
</evidence>
<keyword evidence="2" id="KW-0723">Serine/threonine-protein kinase</keyword>
<feature type="binding site" evidence="8">
    <location>
        <position position="206"/>
    </location>
    <ligand>
        <name>ATP</name>
        <dbReference type="ChEBI" id="CHEBI:30616"/>
    </ligand>
</feature>
<sequence>MATVCFEVECTTVPGELVAVCGSSEALGSWTVEKSLQLDASDYPVWKGRILVEQPAEFKYLIAKKPEQNLQLVRWEGDFKNRTLETIQGQQLLRHRFGDASYESKEIVVEETAAAARPAALDGDASPTRPQLPAAALSPVGRQASGILKDITVDPAVRLTRLVRASSTTSFEDSYELRAGEILGTGMSGGVVVGKNKKTGAEVAIKTLPLNMNKEHIKAEIQHQLAMDHPNICRLLEAYEEPTRLLLVMEKLNGPDLFDAFSKKRRYTETDAVDIVRQILSAVAYCHRNGVCHRDLKLENFCLEDDSENARIKMIDFGLAHSIDDFPMTDSCGTLYYAAPEVLRGNYTERCDMWSLGILTYILLDGRAPFMGRNDRQTYRLILQGEYRFAEERWAHVSANAKDFISKLLQVDPQQRMTAEEATVHPWLATSEGAPSVELDRGILDGLKAFSRSNEVKRAVLSAIAPMASVEQVRRLGPNVVRRRWKRRRTRPSGPVRRTRVRRSVRSSPWRFPRPAGRRRIEEAGRCFRRRWGDVETREGKWADQFEALDENGTGQIKVSDLVEKVAQQSGEDVHVAEVLKLTAGTNQEISYSAFLAACLFHHHSSAEEEQFRALFERLDKEKKGKVTVEQVSKALDGLVDLDGLESDFGARELSFTDFRWLLQRPLTPSSLVGLRQLLGLYEDSGIAKSWRVDTVRAKMAGETDEGAIEAARRENAAWRQWHRARLREEKDEDGKGYPPTPDMSAVSSPPAPPSLPNKSSTGSLGSPIKMSAVELLPPGTTTKSQNSSRQPSPMASPRGEVEKEKSGAELTPQELTATWQVATAEAKDGDLEAARRENRAWRLMHMEKTSDKSDKGDSSPDAGS</sequence>
<feature type="domain" description="CBM20" evidence="12">
    <location>
        <begin position="1"/>
        <end position="99"/>
    </location>
</feature>
<comment type="cofactor">
    <cofactor evidence="1">
        <name>Mg(2+)</name>
        <dbReference type="ChEBI" id="CHEBI:18420"/>
    </cofactor>
</comment>
<evidence type="ECO:0000313" key="14">
    <source>
        <dbReference type="Proteomes" id="UP001642484"/>
    </source>
</evidence>
<dbReference type="EMBL" id="CAXAMN010023806">
    <property type="protein sequence ID" value="CAK9081120.1"/>
    <property type="molecule type" value="Genomic_DNA"/>
</dbReference>
<dbReference type="PROSITE" id="PS00107">
    <property type="entry name" value="PROTEIN_KINASE_ATP"/>
    <property type="match status" value="1"/>
</dbReference>
<comment type="caution">
    <text evidence="13">The sequence shown here is derived from an EMBL/GenBank/DDBJ whole genome shotgun (WGS) entry which is preliminary data.</text>
</comment>
<dbReference type="InterPro" id="IPR002044">
    <property type="entry name" value="CBM20"/>
</dbReference>
<gene>
    <name evidence="13" type="ORF">CCMP2556_LOCUS39724</name>
</gene>
<evidence type="ECO:0000256" key="3">
    <source>
        <dbReference type="ARBA" id="ARBA00022679"/>
    </source>
</evidence>
<evidence type="ECO:0000256" key="6">
    <source>
        <dbReference type="ARBA" id="ARBA00022840"/>
    </source>
</evidence>
<proteinExistence type="inferred from homology"/>
<evidence type="ECO:0000256" key="8">
    <source>
        <dbReference type="PROSITE-ProRule" id="PRU10141"/>
    </source>
</evidence>
<feature type="compositionally biased region" description="Basic and acidic residues" evidence="9">
    <location>
        <begin position="727"/>
        <end position="736"/>
    </location>
</feature>
<feature type="region of interest" description="Disordered" evidence="9">
    <location>
        <begin position="725"/>
        <end position="816"/>
    </location>
</feature>
<feature type="region of interest" description="Disordered" evidence="9">
    <location>
        <begin position="844"/>
        <end position="865"/>
    </location>
</feature>
<evidence type="ECO:0000313" key="13">
    <source>
        <dbReference type="EMBL" id="CAK9081120.1"/>
    </source>
</evidence>
<dbReference type="Gene3D" id="1.10.510.10">
    <property type="entry name" value="Transferase(Phosphotransferase) domain 1"/>
    <property type="match status" value="1"/>
</dbReference>
<dbReference type="Gene3D" id="1.10.238.10">
    <property type="entry name" value="EF-hand"/>
    <property type="match status" value="2"/>
</dbReference>
<protein>
    <recommendedName>
        <fullName evidence="15">Non-specific serine/threonine protein kinase</fullName>
    </recommendedName>
</protein>
<dbReference type="InterPro" id="IPR011992">
    <property type="entry name" value="EF-hand-dom_pair"/>
</dbReference>